<evidence type="ECO:0000313" key="2">
    <source>
        <dbReference type="Proteomes" id="UP000006250"/>
    </source>
</evidence>
<dbReference type="AlphaFoldDB" id="E1K1R2"/>
<evidence type="ECO:0008006" key="3">
    <source>
        <dbReference type="Google" id="ProtNLM"/>
    </source>
</evidence>
<keyword evidence="2" id="KW-1185">Reference proteome</keyword>
<name>E1K1R2_SOLFR</name>
<gene>
    <name evidence="1" type="ORF">DesfrDRAFT_3812</name>
</gene>
<proteinExistence type="predicted"/>
<evidence type="ECO:0000313" key="1">
    <source>
        <dbReference type="EMBL" id="EFL49453.1"/>
    </source>
</evidence>
<sequence precursor="true">MWKRILVVLFLFVFCVLFVPLAFELYLHLTSNYEDPIGYVFHAKVGFLYDHKTCPDKVNSFGFVDKPRDVSGNKKKKILLVGDSFVSGTSLARHLEDDLNKSVHGEQVEVIPMGFPGIGLGNMYAFVKEIGSQFHPVAVVAVFNSSTFANDSRVLEAIKLRGHPDHPMGLFFEERNGECVQISADSNFKEYVLKESPSENRHTLYTVLESGLEKIFGRFYAYNWLKDIVAQGGDKNFLGMDREFSYRYYQIKSMPAYAGLLAGWSFPDDLDMNSMFWVATETMPPVFKSALSATKCALLAFNQLAEARDFKFFLAISDDCSVRNNLLQQEFRFRSKPTGRVFLAKEYKNKIVLLAKETRTHFIDLNDSFGDDPLRLHKYNDIHWNENGFRQAAASVSSFLLEQPDFIEKISSENAQ</sequence>
<accession>E1K1R2</accession>
<reference evidence="1 2" key="1">
    <citation type="submission" date="2010-08" db="EMBL/GenBank/DDBJ databases">
        <title>The draft genome of Desulfovibrio fructosovorans JJ.</title>
        <authorList>
            <consortium name="US DOE Joint Genome Institute (JGI-PGF)"/>
            <person name="Lucas S."/>
            <person name="Copeland A."/>
            <person name="Lapidus A."/>
            <person name="Cheng J.-F."/>
            <person name="Bruce D."/>
            <person name="Goodwin L."/>
            <person name="Pitluck S."/>
            <person name="Land M.L."/>
            <person name="Hauser L."/>
            <person name="Chang Y.-J."/>
            <person name="Jeffries C."/>
            <person name="Wall J.D."/>
            <person name="Stahl D.A."/>
            <person name="Arkin A.P."/>
            <person name="Dehal P."/>
            <person name="Stolyar S.M."/>
            <person name="Hazen T.C."/>
            <person name="Woyke T.J."/>
        </authorList>
    </citation>
    <scope>NUCLEOTIDE SEQUENCE [LARGE SCALE GENOMIC DNA]</scope>
    <source>
        <strain evidence="1 2">JJ</strain>
    </source>
</reference>
<protein>
    <recommendedName>
        <fullName evidence="3">AlgX/AlgJ SGNH hydrolase-like domain-containing protein</fullName>
    </recommendedName>
</protein>
<comment type="caution">
    <text evidence="1">The sequence shown here is derived from an EMBL/GenBank/DDBJ whole genome shotgun (WGS) entry which is preliminary data.</text>
</comment>
<dbReference type="SUPFAM" id="SSF52266">
    <property type="entry name" value="SGNH hydrolase"/>
    <property type="match status" value="1"/>
</dbReference>
<organism evidence="1 2">
    <name type="scientific">Solidesulfovibrio fructosivorans JJ]</name>
    <dbReference type="NCBI Taxonomy" id="596151"/>
    <lineage>
        <taxon>Bacteria</taxon>
        <taxon>Pseudomonadati</taxon>
        <taxon>Thermodesulfobacteriota</taxon>
        <taxon>Desulfovibrionia</taxon>
        <taxon>Desulfovibrionales</taxon>
        <taxon>Desulfovibrionaceae</taxon>
        <taxon>Solidesulfovibrio</taxon>
    </lineage>
</organism>
<dbReference type="EMBL" id="AECZ01000043">
    <property type="protein sequence ID" value="EFL49453.1"/>
    <property type="molecule type" value="Genomic_DNA"/>
</dbReference>
<dbReference type="Proteomes" id="UP000006250">
    <property type="component" value="Unassembled WGS sequence"/>
</dbReference>